<evidence type="ECO:0000313" key="4">
    <source>
        <dbReference type="Proteomes" id="UP000239322"/>
    </source>
</evidence>
<comment type="caution">
    <text evidence="3">The sequence shown here is derived from an EMBL/GenBank/DDBJ whole genome shotgun (WGS) entry which is preliminary data.</text>
</comment>
<organism evidence="3 4">
    <name type="scientific">Streptomyces solincola</name>
    <dbReference type="NCBI Taxonomy" id="2100817"/>
    <lineage>
        <taxon>Bacteria</taxon>
        <taxon>Bacillati</taxon>
        <taxon>Actinomycetota</taxon>
        <taxon>Actinomycetes</taxon>
        <taxon>Kitasatosporales</taxon>
        <taxon>Streptomycetaceae</taxon>
        <taxon>Streptomyces</taxon>
    </lineage>
</organism>
<keyword evidence="4" id="KW-1185">Reference proteome</keyword>
<gene>
    <name evidence="3" type="ORF">C6N75_03495</name>
</gene>
<dbReference type="GO" id="GO:0003677">
    <property type="term" value="F:DNA binding"/>
    <property type="evidence" value="ECO:0007669"/>
    <property type="project" value="InterPro"/>
</dbReference>
<proteinExistence type="predicted"/>
<dbReference type="SUPFAM" id="SSF46785">
    <property type="entry name" value="Winged helix' DNA-binding domain"/>
    <property type="match status" value="1"/>
</dbReference>
<dbReference type="GO" id="GO:0006355">
    <property type="term" value="P:regulation of DNA-templated transcription"/>
    <property type="evidence" value="ECO:0007669"/>
    <property type="project" value="InterPro"/>
</dbReference>
<dbReference type="OrthoDB" id="4059896at2"/>
<accession>A0A2S9Q1M0</accession>
<dbReference type="InterPro" id="IPR036390">
    <property type="entry name" value="WH_DNA-bd_sf"/>
</dbReference>
<evidence type="ECO:0000256" key="1">
    <source>
        <dbReference type="SAM" id="MobiDB-lite"/>
    </source>
</evidence>
<name>A0A2S9Q1M0_9ACTN</name>
<reference evidence="3 4" key="1">
    <citation type="submission" date="2018-03" db="EMBL/GenBank/DDBJ databases">
        <title>Novel Streptomyces sp. from soil.</title>
        <authorList>
            <person name="Tan G.Y.A."/>
            <person name="Lee Z.Y."/>
        </authorList>
    </citation>
    <scope>NUCLEOTIDE SEQUENCE [LARGE SCALE GENOMIC DNA]</scope>
    <source>
        <strain evidence="3 4">ST5x</strain>
    </source>
</reference>
<protein>
    <recommendedName>
        <fullName evidence="2">HTH iclR-type domain-containing protein</fullName>
    </recommendedName>
</protein>
<feature type="region of interest" description="Disordered" evidence="1">
    <location>
        <begin position="245"/>
        <end position="273"/>
    </location>
</feature>
<evidence type="ECO:0000259" key="2">
    <source>
        <dbReference type="Pfam" id="PF09339"/>
    </source>
</evidence>
<feature type="domain" description="HTH iclR-type" evidence="2">
    <location>
        <begin position="298"/>
        <end position="343"/>
    </location>
</feature>
<dbReference type="RefSeq" id="WP_105867348.1">
    <property type="nucleotide sequence ID" value="NZ_PVLV01000049.1"/>
</dbReference>
<sequence>MMPHVLARGQSIPATRRQFNRDRIGGASQPHLRRIAPHVAASITKGLSAASARLLLEGDVDGRYPGRNEAEEGYRLTMALAAGASQPGREWMPADFYRALLYSPTPGGEWARRLMRRKGPEFAEGKLAWMLTKARTWVRQEEPITCRHSAWEAVERVRRAVERAVWLSRKGGETDLKNLSVRLELCERGGGLDHELSARQQAERMGCAVRTAVLSNRRLTKAGWLVLEKSGAKSEQGSKWRLVIPDRGESGGAGATHPPAAGSAGGAGPRVSPVHTDTRALVRLAGHDAFHRYGHGTNGARLLTLLEEEEGKSKKDLQAATGLHRTTVGRRLSALVEDGLVQEVEGLFYLVSALAGPAGVMPDQEVLQEAAEARGTAGAGARRRARHVRERLNYRRWRAEQRTRRVDQVLRLVPVGAVDVETGEIIDPAWAGWDVSDPYHPVPRPAWAA</sequence>
<dbReference type="InterPro" id="IPR036388">
    <property type="entry name" value="WH-like_DNA-bd_sf"/>
</dbReference>
<dbReference type="Pfam" id="PF09339">
    <property type="entry name" value="HTH_IclR"/>
    <property type="match status" value="1"/>
</dbReference>
<dbReference type="Gene3D" id="1.10.10.10">
    <property type="entry name" value="Winged helix-like DNA-binding domain superfamily/Winged helix DNA-binding domain"/>
    <property type="match status" value="1"/>
</dbReference>
<dbReference type="Proteomes" id="UP000239322">
    <property type="component" value="Unassembled WGS sequence"/>
</dbReference>
<dbReference type="EMBL" id="PVLV01000049">
    <property type="protein sequence ID" value="PRH80580.1"/>
    <property type="molecule type" value="Genomic_DNA"/>
</dbReference>
<evidence type="ECO:0000313" key="3">
    <source>
        <dbReference type="EMBL" id="PRH80580.1"/>
    </source>
</evidence>
<dbReference type="AlphaFoldDB" id="A0A2S9Q1M0"/>
<dbReference type="InterPro" id="IPR005471">
    <property type="entry name" value="Tscrpt_reg_IclR_N"/>
</dbReference>